<organism evidence="1 2">
    <name type="scientific">Prochlorococcus marinus (strain MIT 9303)</name>
    <dbReference type="NCBI Taxonomy" id="59922"/>
    <lineage>
        <taxon>Bacteria</taxon>
        <taxon>Bacillati</taxon>
        <taxon>Cyanobacteriota</taxon>
        <taxon>Cyanophyceae</taxon>
        <taxon>Synechococcales</taxon>
        <taxon>Prochlorococcaceae</taxon>
        <taxon>Prochlorococcus</taxon>
    </lineage>
</organism>
<evidence type="ECO:0000313" key="2">
    <source>
        <dbReference type="Proteomes" id="UP000002274"/>
    </source>
</evidence>
<dbReference type="KEGG" id="pmf:P9303_13781"/>
<dbReference type="InterPro" id="IPR011049">
    <property type="entry name" value="Serralysin-like_metalloprot_C"/>
</dbReference>
<dbReference type="BioCyc" id="PMAR59922:G1G80-1188-MONOMER"/>
<name>A2C9G5_PROM3</name>
<dbReference type="RefSeq" id="WP_011826023.1">
    <property type="nucleotide sequence ID" value="NC_008820.1"/>
</dbReference>
<accession>A2C9G5</accession>
<gene>
    <name evidence="1" type="ordered locus">P9303_13781</name>
</gene>
<dbReference type="Gene3D" id="2.170.15.10">
    <property type="entry name" value="Proaerolysin, chain A, domain 3"/>
    <property type="match status" value="1"/>
</dbReference>
<dbReference type="Proteomes" id="UP000002274">
    <property type="component" value="Chromosome"/>
</dbReference>
<dbReference type="EMBL" id="CP000554">
    <property type="protein sequence ID" value="ABM78125.1"/>
    <property type="molecule type" value="Genomic_DNA"/>
</dbReference>
<protein>
    <submittedName>
        <fullName evidence="1">Uncharacterized protein</fullName>
    </submittedName>
</protein>
<proteinExistence type="predicted"/>
<reference evidence="1 2" key="1">
    <citation type="journal article" date="2007" name="PLoS Genet.">
        <title>Patterns and implications of gene gain and loss in the evolution of Prochlorococcus.</title>
        <authorList>
            <person name="Kettler G.C."/>
            <person name="Martiny A.C."/>
            <person name="Huang K."/>
            <person name="Zucker J."/>
            <person name="Coleman M.L."/>
            <person name="Rodrigue S."/>
            <person name="Chen F."/>
            <person name="Lapidus A."/>
            <person name="Ferriera S."/>
            <person name="Johnson J."/>
            <person name="Steglich C."/>
            <person name="Church G.M."/>
            <person name="Richardson P."/>
            <person name="Chisholm S.W."/>
        </authorList>
    </citation>
    <scope>NUCLEOTIDE SEQUENCE [LARGE SCALE GENOMIC DNA]</scope>
    <source>
        <strain evidence="1 2">MIT 9303</strain>
    </source>
</reference>
<dbReference type="AlphaFoldDB" id="A2C9G5"/>
<dbReference type="HOGENOM" id="CLU_386287_0_0_3"/>
<dbReference type="SUPFAM" id="SSF51120">
    <property type="entry name" value="beta-Roll"/>
    <property type="match status" value="1"/>
</dbReference>
<evidence type="ECO:0000313" key="1">
    <source>
        <dbReference type="EMBL" id="ABM78125.1"/>
    </source>
</evidence>
<dbReference type="Gene3D" id="2.150.10.10">
    <property type="entry name" value="Serralysin-like metalloprotease, C-terminal"/>
    <property type="match status" value="1"/>
</dbReference>
<sequence length="715" mass="78834">MADYEFQSAVIDAAKVSFLKSILGEARISEADLVDPNASGTEYYFRYYLWPTSNRIGQVAIGRFDHDVPVYNDQDDFVVYNPMYIEKLTETLQNNLKQDGKSSGEYKGYNIMNNETNNEDLLRVASEIYSDDTNSLKVAGVAGVGSSAGQVTDLGGWSCDPGWNITENIGFEGDPLAFLGEMKATTIPHDYTPQEASNSWRFDNSGGTEDLPWKQEVQFSYTNVASVKNTSTTNTDINVDITETLKAIPFIGDFMPKVEGKFSWGSKDEVLNSDTESKTYKSTINDTVKAGDIIQYSVHYGEAIHTAPITGKVALSGDITHNISEMWYTDRRGNANRKDSLSSGAAEFLRDAITFGTLPNDSVEFNEEGSYIQRAGNLIFDEGQNFSFKKHVVVPNSSASSYRNAFAPGQTSKAHETAAQEGIGVMYVSDIKHSDDHVMVGTQHSDRFHFTGLNQEVTSSGGSDKYYGNEASNVINVNGDDRVYANDGDDIITSNGGVNFIDAGDGNDKVKVQVSDEDGFSYVFLGDGADVLTLEVSKINDKYPSIIVADMALDDVLKINKQGDGDILARVEHGNVNLYYDDNRFATFHGHSFLGDDFHSLEGVTEFSLLNFESDLSRDFKTLQSSSVSAKLFDGDFLVDYASLLEDKRTLKRELKEIGSEFVDSKLEKRFVKWAIDHREDYGSMTALVTAANESFLDGLNGKSEDLSAFLVPDV</sequence>